<evidence type="ECO:0000256" key="1">
    <source>
        <dbReference type="ARBA" id="ARBA00004442"/>
    </source>
</evidence>
<comment type="subcellular location">
    <subcellularLocation>
        <location evidence="1">Cell outer membrane</location>
    </subcellularLocation>
</comment>
<dbReference type="RefSeq" id="WP_193123050.1">
    <property type="nucleotide sequence ID" value="NZ_JADBGI010000015.1"/>
</dbReference>
<evidence type="ECO:0000259" key="6">
    <source>
        <dbReference type="PROSITE" id="PS51123"/>
    </source>
</evidence>
<organism evidence="7 8">
    <name type="scientific">Nocardiopsis coralli</name>
    <dbReference type="NCBI Taxonomy" id="2772213"/>
    <lineage>
        <taxon>Bacteria</taxon>
        <taxon>Bacillati</taxon>
        <taxon>Actinomycetota</taxon>
        <taxon>Actinomycetes</taxon>
        <taxon>Streptosporangiales</taxon>
        <taxon>Nocardiopsidaceae</taxon>
        <taxon>Nocardiopsis</taxon>
    </lineage>
</organism>
<dbReference type="InterPro" id="IPR050330">
    <property type="entry name" value="Bact_OuterMem_StrucFunc"/>
</dbReference>
<feature type="compositionally biased region" description="Acidic residues" evidence="5">
    <location>
        <begin position="220"/>
        <end position="230"/>
    </location>
</feature>
<keyword evidence="2 4" id="KW-0472">Membrane</keyword>
<dbReference type="Pfam" id="PF00691">
    <property type="entry name" value="OmpA"/>
    <property type="match status" value="1"/>
</dbReference>
<dbReference type="PRINTS" id="PR01021">
    <property type="entry name" value="OMPADOMAIN"/>
</dbReference>
<dbReference type="InterPro" id="IPR006665">
    <property type="entry name" value="OmpA-like"/>
</dbReference>
<dbReference type="InterPro" id="IPR006664">
    <property type="entry name" value="OMP_bac"/>
</dbReference>
<dbReference type="PROSITE" id="PS51123">
    <property type="entry name" value="OMPA_2"/>
    <property type="match status" value="1"/>
</dbReference>
<dbReference type="PANTHER" id="PTHR30329">
    <property type="entry name" value="STATOR ELEMENT OF FLAGELLAR MOTOR COMPLEX"/>
    <property type="match status" value="1"/>
</dbReference>
<dbReference type="PROSITE" id="PS51257">
    <property type="entry name" value="PROKAR_LIPOPROTEIN"/>
    <property type="match status" value="1"/>
</dbReference>
<dbReference type="SUPFAM" id="SSF103088">
    <property type="entry name" value="OmpA-like"/>
    <property type="match status" value="1"/>
</dbReference>
<dbReference type="InterPro" id="IPR036737">
    <property type="entry name" value="OmpA-like_sf"/>
</dbReference>
<proteinExistence type="predicted"/>
<keyword evidence="8" id="KW-1185">Reference proteome</keyword>
<feature type="region of interest" description="Disordered" evidence="5">
    <location>
        <begin position="42"/>
        <end position="61"/>
    </location>
</feature>
<dbReference type="EMBL" id="JADBGI010000015">
    <property type="protein sequence ID" value="MBE3000442.1"/>
    <property type="molecule type" value="Genomic_DNA"/>
</dbReference>
<evidence type="ECO:0000256" key="5">
    <source>
        <dbReference type="SAM" id="MobiDB-lite"/>
    </source>
</evidence>
<feature type="domain" description="OmpA-like" evidence="6">
    <location>
        <begin position="246"/>
        <end position="363"/>
    </location>
</feature>
<evidence type="ECO:0000256" key="2">
    <source>
        <dbReference type="ARBA" id="ARBA00023136"/>
    </source>
</evidence>
<keyword evidence="3" id="KW-0998">Cell outer membrane</keyword>
<sequence>MRAPSPLPSATGPSARSRWWALPAAAVCLALVAGCSLFPDGGGGDEPDGGGGDEQGETADPVTTRAVNGWVLDEAEAEVELHRVDDEHMVATLEVTNHGDYGPLWTHLVDDHGTHQPGYEETFLWDYFSGLSWLDPDGSQLHKPFHLPDRSCLCSHEDDDDGAQRGHISEGDTYSLYTVLAAPPEGVEELTLYSHFSLPFVDVPVNEGAPEGLDYTAPADEPEAEPDTAELETVVDSPDETTVAGQEQTEMHLASDVLFDVDESELTEEAEQVLERAAEQIDTADPGQVALDGHTDSSGDDSINDPLSQDRAENVQEALEGMVSVDVDFTADGHGSSDPIADNDSEDGKARNRRVTATMPVTLPAPQEQAEDESGGDGDGGQEQGRPVEDFDPVASPEGDFEVTLTELRHVSPGVALLAYRVDADEGAEDAVDPEFAFSYDRWLEMRHRGVYAVWLTDPGSERISSTLRVHPVGGGGDPWCACSPASGANLGSERMEAGESRDFFALMPVPGEQGAAVDVSIGELEDFEGVAITP</sequence>
<evidence type="ECO:0000256" key="4">
    <source>
        <dbReference type="PROSITE-ProRule" id="PRU00473"/>
    </source>
</evidence>
<evidence type="ECO:0000313" key="8">
    <source>
        <dbReference type="Proteomes" id="UP000806528"/>
    </source>
</evidence>
<feature type="region of interest" description="Disordered" evidence="5">
    <location>
        <begin position="278"/>
        <end position="307"/>
    </location>
</feature>
<dbReference type="PANTHER" id="PTHR30329:SF21">
    <property type="entry name" value="LIPOPROTEIN YIAD-RELATED"/>
    <property type="match status" value="1"/>
</dbReference>
<accession>A0ABR9P9D9</accession>
<comment type="caution">
    <text evidence="7">The sequence shown here is derived from an EMBL/GenBank/DDBJ whole genome shotgun (WGS) entry which is preliminary data.</text>
</comment>
<protein>
    <submittedName>
        <fullName evidence="7">OmpA family protein</fullName>
    </submittedName>
</protein>
<evidence type="ECO:0000256" key="3">
    <source>
        <dbReference type="ARBA" id="ARBA00023237"/>
    </source>
</evidence>
<dbReference type="Proteomes" id="UP000806528">
    <property type="component" value="Unassembled WGS sequence"/>
</dbReference>
<dbReference type="Gene3D" id="3.30.1330.60">
    <property type="entry name" value="OmpA-like domain"/>
    <property type="match status" value="1"/>
</dbReference>
<name>A0ABR9P9D9_9ACTN</name>
<dbReference type="CDD" id="cd07185">
    <property type="entry name" value="OmpA_C-like"/>
    <property type="match status" value="1"/>
</dbReference>
<feature type="region of interest" description="Disordered" evidence="5">
    <location>
        <begin position="328"/>
        <end position="389"/>
    </location>
</feature>
<feature type="region of interest" description="Disordered" evidence="5">
    <location>
        <begin position="209"/>
        <end position="230"/>
    </location>
</feature>
<reference evidence="7 8" key="1">
    <citation type="submission" date="2020-09" db="EMBL/GenBank/DDBJ databases">
        <title>Diversity and distribution of actinomycetes associated with coral in the coast of Hainan.</title>
        <authorList>
            <person name="Li F."/>
        </authorList>
    </citation>
    <scope>NUCLEOTIDE SEQUENCE [LARGE SCALE GENOMIC DNA]</scope>
    <source>
        <strain evidence="7 8">HNM0947</strain>
    </source>
</reference>
<evidence type="ECO:0000313" key="7">
    <source>
        <dbReference type="EMBL" id="MBE3000442.1"/>
    </source>
</evidence>
<gene>
    <name evidence="7" type="ORF">IDM40_17295</name>
</gene>